<reference evidence="4 5" key="1">
    <citation type="submission" date="2014-09" db="EMBL/GenBank/DDBJ databases">
        <title>Draft genome of Bradyrhizobium japonicum Is-34.</title>
        <authorList>
            <person name="Tsurumaru H."/>
            <person name="Yamakawa T."/>
            <person name="Hashimoto S."/>
            <person name="Okizaki K."/>
            <person name="Kanesaki Y."/>
            <person name="Yoshikawa H."/>
            <person name="Yajima S."/>
        </authorList>
    </citation>
    <scope>NUCLEOTIDE SEQUENCE [LARGE SCALE GENOMIC DNA]</scope>
    <source>
        <strain evidence="4 5">Is-34</strain>
    </source>
</reference>
<gene>
    <name evidence="3" type="primary">ureF</name>
    <name evidence="4" type="ORF">MA20_18940</name>
</gene>
<keyword evidence="1 3" id="KW-0996">Nickel insertion</keyword>
<dbReference type="PANTHER" id="PTHR33620:SF1">
    <property type="entry name" value="UREASE ACCESSORY PROTEIN F"/>
    <property type="match status" value="1"/>
</dbReference>
<comment type="similarity">
    <text evidence="3">Belongs to the UreF family.</text>
</comment>
<comment type="subcellular location">
    <subcellularLocation>
        <location evidence="3">Cytoplasm</location>
    </subcellularLocation>
</comment>
<dbReference type="AlphaFoldDB" id="A0A0A3XUP1"/>
<dbReference type="InterPro" id="IPR002639">
    <property type="entry name" value="UreF"/>
</dbReference>
<evidence type="ECO:0000256" key="3">
    <source>
        <dbReference type="HAMAP-Rule" id="MF_01385"/>
    </source>
</evidence>
<dbReference type="RefSeq" id="WP_041956299.1">
    <property type="nucleotide sequence ID" value="NZ_JRPN01000015.1"/>
</dbReference>
<dbReference type="EMBL" id="JRPN01000015">
    <property type="protein sequence ID" value="KGT78202.1"/>
    <property type="molecule type" value="Genomic_DNA"/>
</dbReference>
<dbReference type="STRING" id="375.BKD09_RS45845"/>
<protein>
    <recommendedName>
        <fullName evidence="3">Urease accessory protein UreF</fullName>
    </recommendedName>
</protein>
<dbReference type="PIRSF" id="PIRSF009467">
    <property type="entry name" value="Ureas_acces_UreF"/>
    <property type="match status" value="1"/>
</dbReference>
<dbReference type="InterPro" id="IPR038277">
    <property type="entry name" value="UreF_sf"/>
</dbReference>
<dbReference type="GO" id="GO:0016151">
    <property type="term" value="F:nickel cation binding"/>
    <property type="evidence" value="ECO:0007669"/>
    <property type="project" value="UniProtKB-UniRule"/>
</dbReference>
<evidence type="ECO:0000313" key="4">
    <source>
        <dbReference type="EMBL" id="KGT78202.1"/>
    </source>
</evidence>
<keyword evidence="2 3" id="KW-0143">Chaperone</keyword>
<dbReference type="PANTHER" id="PTHR33620">
    <property type="entry name" value="UREASE ACCESSORY PROTEIN F"/>
    <property type="match status" value="1"/>
</dbReference>
<evidence type="ECO:0000256" key="1">
    <source>
        <dbReference type="ARBA" id="ARBA00022988"/>
    </source>
</evidence>
<evidence type="ECO:0000313" key="5">
    <source>
        <dbReference type="Proteomes" id="UP000030377"/>
    </source>
</evidence>
<sequence>MTDQTYGQTALAFLRLQSWLSPSFPNGAYSYSHGLEWAVEAGYVSDRRSLIEWLEADLCYGSGRNEAIFFSEAYRCVAEGAEDQLPELAELAAASRGTSEFVLESAQQSSACLTTLRSVWPDRILDMFSDPKCPPVLAVLLGARAARERIAADIALPAFLHSYVANLVSAGVRLVPLGQTDGQLAIAALELPILSRSEIASRETVDDLGSAGLMVELASIAHELQYTRLFRS</sequence>
<comment type="subunit">
    <text evidence="3">UreD, UreF and UreG form a complex that acts as a GTP-hydrolysis-dependent molecular chaperone, activating the urease apoprotein by helping to assemble the nickel containing metallocenter of UreC. The UreE protein probably delivers the nickel.</text>
</comment>
<dbReference type="GO" id="GO:0005737">
    <property type="term" value="C:cytoplasm"/>
    <property type="evidence" value="ECO:0007669"/>
    <property type="project" value="UniProtKB-SubCell"/>
</dbReference>
<proteinExistence type="inferred from homology"/>
<dbReference type="Pfam" id="PF01730">
    <property type="entry name" value="UreF"/>
    <property type="match status" value="1"/>
</dbReference>
<name>A0A0A3XUP1_BRAJP</name>
<dbReference type="HAMAP" id="MF_01385">
    <property type="entry name" value="UreF"/>
    <property type="match status" value="1"/>
</dbReference>
<dbReference type="Gene3D" id="1.10.4190.10">
    <property type="entry name" value="Urease accessory protein UreF"/>
    <property type="match status" value="1"/>
</dbReference>
<keyword evidence="3" id="KW-0963">Cytoplasm</keyword>
<comment type="caution">
    <text evidence="4">The sequence shown here is derived from an EMBL/GenBank/DDBJ whole genome shotgun (WGS) entry which is preliminary data.</text>
</comment>
<comment type="function">
    <text evidence="3">Required for maturation of urease via the functional incorporation of the urease nickel metallocenter.</text>
</comment>
<accession>A0A0A3XUP1</accession>
<organism evidence="4 5">
    <name type="scientific">Bradyrhizobium japonicum</name>
    <dbReference type="NCBI Taxonomy" id="375"/>
    <lineage>
        <taxon>Bacteria</taxon>
        <taxon>Pseudomonadati</taxon>
        <taxon>Pseudomonadota</taxon>
        <taxon>Alphaproteobacteria</taxon>
        <taxon>Hyphomicrobiales</taxon>
        <taxon>Nitrobacteraceae</taxon>
        <taxon>Bradyrhizobium</taxon>
    </lineage>
</organism>
<dbReference type="Proteomes" id="UP000030377">
    <property type="component" value="Unassembled WGS sequence"/>
</dbReference>
<evidence type="ECO:0000256" key="2">
    <source>
        <dbReference type="ARBA" id="ARBA00023186"/>
    </source>
</evidence>